<organism evidence="2 3">
    <name type="scientific">Portunus trituberculatus</name>
    <name type="common">Swimming crab</name>
    <name type="synonym">Neptunus trituberculatus</name>
    <dbReference type="NCBI Taxonomy" id="210409"/>
    <lineage>
        <taxon>Eukaryota</taxon>
        <taxon>Metazoa</taxon>
        <taxon>Ecdysozoa</taxon>
        <taxon>Arthropoda</taxon>
        <taxon>Crustacea</taxon>
        <taxon>Multicrustacea</taxon>
        <taxon>Malacostraca</taxon>
        <taxon>Eumalacostraca</taxon>
        <taxon>Eucarida</taxon>
        <taxon>Decapoda</taxon>
        <taxon>Pleocyemata</taxon>
        <taxon>Brachyura</taxon>
        <taxon>Eubrachyura</taxon>
        <taxon>Portunoidea</taxon>
        <taxon>Portunidae</taxon>
        <taxon>Portuninae</taxon>
        <taxon>Portunus</taxon>
    </lineage>
</organism>
<gene>
    <name evidence="2" type="ORF">E2C01_037060</name>
</gene>
<feature type="region of interest" description="Disordered" evidence="1">
    <location>
        <begin position="158"/>
        <end position="180"/>
    </location>
</feature>
<evidence type="ECO:0000256" key="1">
    <source>
        <dbReference type="SAM" id="MobiDB-lite"/>
    </source>
</evidence>
<reference evidence="2 3" key="1">
    <citation type="submission" date="2019-05" db="EMBL/GenBank/DDBJ databases">
        <title>Another draft genome of Portunus trituberculatus and its Hox gene families provides insights of decapod evolution.</title>
        <authorList>
            <person name="Jeong J.-H."/>
            <person name="Song I."/>
            <person name="Kim S."/>
            <person name="Choi T."/>
            <person name="Kim D."/>
            <person name="Ryu S."/>
            <person name="Kim W."/>
        </authorList>
    </citation>
    <scope>NUCLEOTIDE SEQUENCE [LARGE SCALE GENOMIC DNA]</scope>
    <source>
        <tissue evidence="2">Muscle</tissue>
    </source>
</reference>
<dbReference type="AlphaFoldDB" id="A0A5B7FEB0"/>
<feature type="region of interest" description="Disordered" evidence="1">
    <location>
        <begin position="111"/>
        <end position="142"/>
    </location>
</feature>
<comment type="caution">
    <text evidence="2">The sequence shown here is derived from an EMBL/GenBank/DDBJ whole genome shotgun (WGS) entry which is preliminary data.</text>
</comment>
<name>A0A5B7FEB0_PORTR</name>
<dbReference type="Proteomes" id="UP000324222">
    <property type="component" value="Unassembled WGS sequence"/>
</dbReference>
<evidence type="ECO:0000313" key="2">
    <source>
        <dbReference type="EMBL" id="MPC43413.1"/>
    </source>
</evidence>
<accession>A0A5B7FEB0</accession>
<dbReference type="EMBL" id="VSRR010005819">
    <property type="protein sequence ID" value="MPC43413.1"/>
    <property type="molecule type" value="Genomic_DNA"/>
</dbReference>
<proteinExistence type="predicted"/>
<sequence length="249" mass="27899">MAVTYCLSYDEYCSLRVDQKNLYKYSVLKDEINEAYSDSDSEWSSLERRRSTDSYKVNRKAVPKRMKKKRLPIPVAAPRVPPLPSFYVAEGGPGTRYSDERLLLDPYEKGTRVVSGSASDDSEATDREDPTAPHSKYKPQKHTISFKKKMGGREGVAVRPPVVPPLPPTHNPSHPPTSHPRMGLAATPHHNPLSYPLVAQLPPDTELFSPSCKSCLILPACFLVFSFFPIPNQNFLIVSLDFHATQKCL</sequence>
<evidence type="ECO:0000313" key="3">
    <source>
        <dbReference type="Proteomes" id="UP000324222"/>
    </source>
</evidence>
<keyword evidence="3" id="KW-1185">Reference proteome</keyword>
<dbReference type="OrthoDB" id="6356688at2759"/>
<protein>
    <submittedName>
        <fullName evidence="2">Uncharacterized protein</fullName>
    </submittedName>
</protein>
<feature type="compositionally biased region" description="Pro residues" evidence="1">
    <location>
        <begin position="161"/>
        <end position="178"/>
    </location>
</feature>